<dbReference type="InterPro" id="IPR022385">
    <property type="entry name" value="Rhs_assc_core"/>
</dbReference>
<reference evidence="2 3" key="1">
    <citation type="submission" date="2019-08" db="EMBL/GenBank/DDBJ databases">
        <authorList>
            <person name="Dhanesh K."/>
            <person name="Kumar G."/>
            <person name="Sasikala C."/>
            <person name="Venkata Ramana C."/>
        </authorList>
    </citation>
    <scope>NUCLEOTIDE SEQUENCE [LARGE SCALE GENOMIC DNA]</scope>
    <source>
        <strain evidence="2 3">JC645</strain>
    </source>
</reference>
<dbReference type="RefSeq" id="WP_150079090.1">
    <property type="nucleotide sequence ID" value="NZ_VWOX01000017.1"/>
</dbReference>
<dbReference type="Gene3D" id="2.180.10.10">
    <property type="entry name" value="RHS repeat-associated core"/>
    <property type="match status" value="1"/>
</dbReference>
<dbReference type="EMBL" id="VWOX01000017">
    <property type="protein sequence ID" value="KAA5539780.1"/>
    <property type="molecule type" value="Genomic_DNA"/>
</dbReference>
<gene>
    <name evidence="2" type="ORF">FYK55_23575</name>
</gene>
<name>A0A5M6CZE3_9BACT</name>
<evidence type="ECO:0000256" key="1">
    <source>
        <dbReference type="SAM" id="MobiDB-lite"/>
    </source>
</evidence>
<feature type="region of interest" description="Disordered" evidence="1">
    <location>
        <begin position="253"/>
        <end position="276"/>
    </location>
</feature>
<dbReference type="AlphaFoldDB" id="A0A5M6CZE3"/>
<organism evidence="2 3">
    <name type="scientific">Roseiconus nitratireducens</name>
    <dbReference type="NCBI Taxonomy" id="2605748"/>
    <lineage>
        <taxon>Bacteria</taxon>
        <taxon>Pseudomonadati</taxon>
        <taxon>Planctomycetota</taxon>
        <taxon>Planctomycetia</taxon>
        <taxon>Pirellulales</taxon>
        <taxon>Pirellulaceae</taxon>
        <taxon>Roseiconus</taxon>
    </lineage>
</organism>
<protein>
    <submittedName>
        <fullName evidence="2">RHS repeat-associated core domain-containing protein</fullName>
    </submittedName>
</protein>
<comment type="caution">
    <text evidence="2">The sequence shown here is derived from an EMBL/GenBank/DDBJ whole genome shotgun (WGS) entry which is preliminary data.</text>
</comment>
<dbReference type="Proteomes" id="UP000324479">
    <property type="component" value="Unassembled WGS sequence"/>
</dbReference>
<evidence type="ECO:0000313" key="2">
    <source>
        <dbReference type="EMBL" id="KAA5539780.1"/>
    </source>
</evidence>
<accession>A0A5M6CZE3</accession>
<sequence>TSAESNRYTYTGREWDDTLDLYHFRARMYDPKAGRFIGRDPLFMRRVASHYLFTRSAPLRFIDSFGKAPEEPNPAPQDDGCTNAERQLIERAKQEAKNRLTRNPDCFSRMRNASADCRSQLHDCVSQGLDRTTFRCGHIGQGECHQERPLPKGVTATPCAKLKSDAANGDVYPEPDRKGDKEKCEPCEHPEDFANNCKLCPADGDYGTLETWICRSGPGNTIENDLAALTALLVHEVSHNCVGGHDTTNIQAPGGKQDECKRPDAGSVEDTFKNCR</sequence>
<keyword evidence="3" id="KW-1185">Reference proteome</keyword>
<proteinExistence type="predicted"/>
<evidence type="ECO:0000313" key="3">
    <source>
        <dbReference type="Proteomes" id="UP000324479"/>
    </source>
</evidence>
<feature type="non-terminal residue" evidence="2">
    <location>
        <position position="1"/>
    </location>
</feature>
<dbReference type="NCBIfam" id="TIGR03696">
    <property type="entry name" value="Rhs_assc_core"/>
    <property type="match status" value="1"/>
</dbReference>
<feature type="compositionally biased region" description="Basic and acidic residues" evidence="1">
    <location>
        <begin position="256"/>
        <end position="276"/>
    </location>
</feature>